<dbReference type="SFLD" id="SFLDS00003">
    <property type="entry name" value="Haloacid_Dehalogenase"/>
    <property type="match status" value="1"/>
</dbReference>
<organism evidence="1">
    <name type="scientific">Auxenochlorella protothecoides</name>
    <name type="common">Green microalga</name>
    <name type="synonym">Chlorella protothecoides</name>
    <dbReference type="NCBI Taxonomy" id="3075"/>
    <lineage>
        <taxon>Eukaryota</taxon>
        <taxon>Viridiplantae</taxon>
        <taxon>Chlorophyta</taxon>
        <taxon>core chlorophytes</taxon>
        <taxon>Trebouxiophyceae</taxon>
        <taxon>Chlorellales</taxon>
        <taxon>Chlorellaceae</taxon>
        <taxon>Auxenochlorella</taxon>
    </lineage>
</organism>
<dbReference type="Pfam" id="PF00702">
    <property type="entry name" value="Hydrolase"/>
    <property type="match status" value="1"/>
</dbReference>
<dbReference type="InterPro" id="IPR023214">
    <property type="entry name" value="HAD_sf"/>
</dbReference>
<dbReference type="InterPro" id="IPR006439">
    <property type="entry name" value="HAD-SF_hydro_IA"/>
</dbReference>
<dbReference type="SUPFAM" id="SSF56784">
    <property type="entry name" value="HAD-like"/>
    <property type="match status" value="1"/>
</dbReference>
<dbReference type="AlphaFoldDB" id="A0A1D2AEN3"/>
<dbReference type="SFLD" id="SFLDG01132">
    <property type="entry name" value="C1.5.3:_5'-Nucleotidase_Like"/>
    <property type="match status" value="1"/>
</dbReference>
<dbReference type="InterPro" id="IPR036412">
    <property type="entry name" value="HAD-like_sf"/>
</dbReference>
<dbReference type="NCBIfam" id="TIGR01509">
    <property type="entry name" value="HAD-SF-IA-v3"/>
    <property type="match status" value="1"/>
</dbReference>
<evidence type="ECO:0008006" key="2">
    <source>
        <dbReference type="Google" id="ProtNLM"/>
    </source>
</evidence>
<accession>A0A1D2AEN3</accession>
<reference evidence="1" key="1">
    <citation type="submission" date="2015-08" db="EMBL/GenBank/DDBJ databases">
        <authorList>
            <person name="Babu N.S."/>
            <person name="Beckwith C.J."/>
            <person name="Beseler K.G."/>
            <person name="Brison A."/>
            <person name="Carone J.V."/>
            <person name="Caskin T.P."/>
            <person name="Diamond M."/>
            <person name="Durham M.E."/>
            <person name="Foxe J.M."/>
            <person name="Go M."/>
            <person name="Henderson B.A."/>
            <person name="Jones I.B."/>
            <person name="McGettigan J.A."/>
            <person name="Micheletti S.J."/>
            <person name="Nasrallah M.E."/>
            <person name="Ortiz D."/>
            <person name="Piller C.R."/>
            <person name="Privatt S.R."/>
            <person name="Schneider S.L."/>
            <person name="Sharp S."/>
            <person name="Smith T.C."/>
            <person name="Stanton J.D."/>
            <person name="Ullery H.E."/>
            <person name="Wilson R.J."/>
            <person name="Serrano M.G."/>
            <person name="Buck G."/>
            <person name="Lee V."/>
            <person name="Wang Y."/>
            <person name="Carvalho R."/>
            <person name="Voegtly L."/>
            <person name="Shi R."/>
            <person name="Duckworth R."/>
            <person name="Johnson A."/>
            <person name="Loviza R."/>
            <person name="Walstead R."/>
            <person name="Shah Z."/>
            <person name="Kiflezghi M."/>
            <person name="Wade K."/>
            <person name="Ball S.L."/>
            <person name="Bradley K.W."/>
            <person name="Asai D.J."/>
            <person name="Bowman C.A."/>
            <person name="Russell D.A."/>
            <person name="Pope W.H."/>
            <person name="Jacobs-Sera D."/>
            <person name="Hendrix R.W."/>
            <person name="Hatfull G.F."/>
        </authorList>
    </citation>
    <scope>NUCLEOTIDE SEQUENCE</scope>
</reference>
<dbReference type="SFLD" id="SFLDG01129">
    <property type="entry name" value="C1.5:_HAD__Beta-PGM__Phosphata"/>
    <property type="match status" value="1"/>
</dbReference>
<dbReference type="InterPro" id="IPR010237">
    <property type="entry name" value="Pyr-5-nucltdase"/>
</dbReference>
<dbReference type="Gene3D" id="3.40.50.1000">
    <property type="entry name" value="HAD superfamily/HAD-like"/>
    <property type="match status" value="1"/>
</dbReference>
<protein>
    <recommendedName>
        <fullName evidence="2">Suppressor of disruption of TFIIS</fullName>
    </recommendedName>
</protein>
<gene>
    <name evidence="1" type="ORF">g.20941</name>
</gene>
<dbReference type="NCBIfam" id="TIGR01993">
    <property type="entry name" value="Pyr-5-nucltdase"/>
    <property type="match status" value="1"/>
</dbReference>
<evidence type="ECO:0000313" key="1">
    <source>
        <dbReference type="EMBL" id="JAT77541.1"/>
    </source>
</evidence>
<dbReference type="Gene3D" id="1.10.150.450">
    <property type="match status" value="1"/>
</dbReference>
<sequence>MTVNPAPPPVDALLLDLDDTLYDVPAMKAQVAANIQAYMVKYLGVPQEEVYDLCFKCYMQYGTTMAGLVAQGYKIDADHWHAEVHHSLQYEQYLRWDAKLRSMLQRIPLPKYIFTNADRKHARICLDLLGVADCFQGVVAFEDVQAAAAARGWARHGRPVVCKPEHQAYLLALEATGLHPARTGWFDDSTRNVAAGKRLGMFTVLVGRIGVEGAGADVQLASIHDMPAALPWLFEGGEERGPARGAAEAEPCEPCCTAPALAAA</sequence>
<dbReference type="EMBL" id="GDKF01001081">
    <property type="protein sequence ID" value="JAT77541.1"/>
    <property type="molecule type" value="Transcribed_RNA"/>
</dbReference>
<dbReference type="PANTHER" id="PTHR12725">
    <property type="entry name" value="HALOACID DEHALOGENASE-LIKE HYDROLASE"/>
    <property type="match status" value="1"/>
</dbReference>
<proteinExistence type="predicted"/>
<name>A0A1D2AEN3_AUXPR</name>
<dbReference type="PANTHER" id="PTHR12725:SF117">
    <property type="entry name" value="HALOACID DEHALOGENASE-LIKE HYDROLASE"/>
    <property type="match status" value="1"/>
</dbReference>